<evidence type="ECO:0000313" key="9">
    <source>
        <dbReference type="EMBL" id="KAL2833332.1"/>
    </source>
</evidence>
<dbReference type="InterPro" id="IPR052202">
    <property type="entry name" value="Yeast_MetPath_Reg"/>
</dbReference>
<evidence type="ECO:0000256" key="5">
    <source>
        <dbReference type="ARBA" id="ARBA00023125"/>
    </source>
</evidence>
<keyword evidence="4" id="KW-0805">Transcription regulation</keyword>
<dbReference type="SUPFAM" id="SSF57701">
    <property type="entry name" value="Zn2/Cys6 DNA-binding domain"/>
    <property type="match status" value="1"/>
</dbReference>
<evidence type="ECO:0000256" key="4">
    <source>
        <dbReference type="ARBA" id="ARBA00023015"/>
    </source>
</evidence>
<gene>
    <name evidence="9" type="ORF">BDW59DRAFT_78164</name>
</gene>
<evidence type="ECO:0000256" key="2">
    <source>
        <dbReference type="ARBA" id="ARBA00022723"/>
    </source>
</evidence>
<dbReference type="Gene3D" id="4.10.240.10">
    <property type="entry name" value="Zn(2)-C6 fungal-type DNA-binding domain"/>
    <property type="match status" value="1"/>
</dbReference>
<dbReference type="CDD" id="cd00067">
    <property type="entry name" value="GAL4"/>
    <property type="match status" value="1"/>
</dbReference>
<evidence type="ECO:0000256" key="1">
    <source>
        <dbReference type="ARBA" id="ARBA00004123"/>
    </source>
</evidence>
<comment type="subcellular location">
    <subcellularLocation>
        <location evidence="1">Nucleus</location>
    </subcellularLocation>
</comment>
<name>A0ABR4IZW3_9EURO</name>
<keyword evidence="2" id="KW-0479">Metal-binding</keyword>
<dbReference type="Proteomes" id="UP001610335">
    <property type="component" value="Unassembled WGS sequence"/>
</dbReference>
<accession>A0ABR4IZW3</accession>
<evidence type="ECO:0000259" key="8">
    <source>
        <dbReference type="PROSITE" id="PS50048"/>
    </source>
</evidence>
<dbReference type="CDD" id="cd12148">
    <property type="entry name" value="fungal_TF_MHR"/>
    <property type="match status" value="1"/>
</dbReference>
<organism evidence="9 10">
    <name type="scientific">Aspergillus cavernicola</name>
    <dbReference type="NCBI Taxonomy" id="176166"/>
    <lineage>
        <taxon>Eukaryota</taxon>
        <taxon>Fungi</taxon>
        <taxon>Dikarya</taxon>
        <taxon>Ascomycota</taxon>
        <taxon>Pezizomycotina</taxon>
        <taxon>Eurotiomycetes</taxon>
        <taxon>Eurotiomycetidae</taxon>
        <taxon>Eurotiales</taxon>
        <taxon>Aspergillaceae</taxon>
        <taxon>Aspergillus</taxon>
        <taxon>Aspergillus subgen. Nidulantes</taxon>
    </lineage>
</organism>
<sequence length="516" mass="57582">MLQTCSRCRSRRIKCDSRLPACANCARNDLECTFHDDALQEAIPRSYIQSLNKRIDDLTSQLALHEPATPPFELSPTSQPLHVLIPARPGSDLHLDLSVPSRMTRVVFEAVPTPLITSETQKVFPEDDYSLRPNISYADKSQLVPSIVRFLLRRYERCIRPQYDLPVPELINNDGASFKKLPDSQKFKLLMACAIAAAREAYKSPDWRPLAQICRNWANEMISPIISTGNGDTLAAILLLLVYELADPSRGIIWELLDLAARTCLQLGWHQASHNSVLGISGSDDAAGKKSLCSPEEERLMSVLKDIEGSLQTIFNRPNMLSNFKLPAQSETEPLVELYFQISDQIYGVGRAYESQSCSFVGEVGILMGVLESLDGSHSIINEMWLLYLPVCAKHKQCLHCFQEPDEPNTKGMTTLRAKVVNAASELMTSVHQNATSIDGFLPPVIASSRAFISGCSIATGILKRWINPKAHVRELINCTEILTMFAPHWSGGHDYLRVWKAILNLLDLESPTDHM</sequence>
<dbReference type="InterPro" id="IPR036864">
    <property type="entry name" value="Zn2-C6_fun-type_DNA-bd_sf"/>
</dbReference>
<reference evidence="9 10" key="1">
    <citation type="submission" date="2024-07" db="EMBL/GenBank/DDBJ databases">
        <title>Section-level genome sequencing and comparative genomics of Aspergillus sections Usti and Cavernicolus.</title>
        <authorList>
            <consortium name="Lawrence Berkeley National Laboratory"/>
            <person name="Nybo J.L."/>
            <person name="Vesth T.C."/>
            <person name="Theobald S."/>
            <person name="Frisvad J.C."/>
            <person name="Larsen T.O."/>
            <person name="Kjaerboelling I."/>
            <person name="Rothschild-Mancinelli K."/>
            <person name="Lyhne E.K."/>
            <person name="Kogle M.E."/>
            <person name="Barry K."/>
            <person name="Clum A."/>
            <person name="Na H."/>
            <person name="Ledsgaard L."/>
            <person name="Lin J."/>
            <person name="Lipzen A."/>
            <person name="Kuo A."/>
            <person name="Riley R."/>
            <person name="Mondo S."/>
            <person name="LaButti K."/>
            <person name="Haridas S."/>
            <person name="Pangalinan J."/>
            <person name="Salamov A.A."/>
            <person name="Simmons B.A."/>
            <person name="Magnuson J.K."/>
            <person name="Chen J."/>
            <person name="Drula E."/>
            <person name="Henrissat B."/>
            <person name="Wiebenga A."/>
            <person name="Lubbers R.J."/>
            <person name="Gomes A.C."/>
            <person name="Makela M.R."/>
            <person name="Stajich J."/>
            <person name="Grigoriev I.V."/>
            <person name="Mortensen U.H."/>
            <person name="De vries R.P."/>
            <person name="Baker S.E."/>
            <person name="Andersen M.R."/>
        </authorList>
    </citation>
    <scope>NUCLEOTIDE SEQUENCE [LARGE SCALE GENOMIC DNA]</scope>
    <source>
        <strain evidence="9 10">CBS 600.67</strain>
    </source>
</reference>
<dbReference type="PANTHER" id="PTHR47782:SF1">
    <property type="entry name" value="PYRIMIDINE PATHWAY REGULATORY PROTEIN 1"/>
    <property type="match status" value="1"/>
</dbReference>
<dbReference type="Pfam" id="PF00172">
    <property type="entry name" value="Zn_clus"/>
    <property type="match status" value="1"/>
</dbReference>
<keyword evidence="5" id="KW-0238">DNA-binding</keyword>
<feature type="domain" description="Zn(2)-C6 fungal-type" evidence="8">
    <location>
        <begin position="4"/>
        <end position="34"/>
    </location>
</feature>
<dbReference type="EMBL" id="JBFXLS010000004">
    <property type="protein sequence ID" value="KAL2833332.1"/>
    <property type="molecule type" value="Genomic_DNA"/>
</dbReference>
<keyword evidence="3" id="KW-0862">Zinc</keyword>
<evidence type="ECO:0000256" key="6">
    <source>
        <dbReference type="ARBA" id="ARBA00023163"/>
    </source>
</evidence>
<evidence type="ECO:0000313" key="10">
    <source>
        <dbReference type="Proteomes" id="UP001610335"/>
    </source>
</evidence>
<dbReference type="PANTHER" id="PTHR47782">
    <property type="entry name" value="ZN(II)2CYS6 TRANSCRIPTION FACTOR (EUROFUNG)-RELATED"/>
    <property type="match status" value="1"/>
</dbReference>
<keyword evidence="6" id="KW-0804">Transcription</keyword>
<keyword evidence="10" id="KW-1185">Reference proteome</keyword>
<dbReference type="PROSITE" id="PS50048">
    <property type="entry name" value="ZN2_CY6_FUNGAL_2"/>
    <property type="match status" value="1"/>
</dbReference>
<dbReference type="SMART" id="SM00066">
    <property type="entry name" value="GAL4"/>
    <property type="match status" value="1"/>
</dbReference>
<evidence type="ECO:0000256" key="7">
    <source>
        <dbReference type="ARBA" id="ARBA00023242"/>
    </source>
</evidence>
<evidence type="ECO:0000256" key="3">
    <source>
        <dbReference type="ARBA" id="ARBA00022833"/>
    </source>
</evidence>
<keyword evidence="7" id="KW-0539">Nucleus</keyword>
<dbReference type="InterPro" id="IPR001138">
    <property type="entry name" value="Zn2Cys6_DnaBD"/>
</dbReference>
<proteinExistence type="predicted"/>
<protein>
    <recommendedName>
        <fullName evidence="8">Zn(2)-C6 fungal-type domain-containing protein</fullName>
    </recommendedName>
</protein>
<comment type="caution">
    <text evidence="9">The sequence shown here is derived from an EMBL/GenBank/DDBJ whole genome shotgun (WGS) entry which is preliminary data.</text>
</comment>
<dbReference type="PROSITE" id="PS00463">
    <property type="entry name" value="ZN2_CY6_FUNGAL_1"/>
    <property type="match status" value="1"/>
</dbReference>